<accession>A0A3E1QEA5</accession>
<dbReference type="Gene3D" id="2.30.110.10">
    <property type="entry name" value="Electron Transport, Fmn-binding Protein, Chain A"/>
    <property type="match status" value="1"/>
</dbReference>
<dbReference type="PANTHER" id="PTHR34818">
    <property type="entry name" value="PROTEIN BLI-3"/>
    <property type="match status" value="1"/>
</dbReference>
<name>A0A3E1QEA5_9FLAO</name>
<comment type="caution">
    <text evidence="2">The sequence shown here is derived from an EMBL/GenBank/DDBJ whole genome shotgun (WGS) entry which is preliminary data.</text>
</comment>
<evidence type="ECO:0000313" key="2">
    <source>
        <dbReference type="EMBL" id="RFN60488.1"/>
    </source>
</evidence>
<evidence type="ECO:0000313" key="3">
    <source>
        <dbReference type="Proteomes" id="UP000261082"/>
    </source>
</evidence>
<gene>
    <name evidence="2" type="ORF">DZ858_06505</name>
</gene>
<proteinExistence type="predicted"/>
<dbReference type="PANTHER" id="PTHR34818:SF1">
    <property type="entry name" value="PROTEIN BLI-3"/>
    <property type="match status" value="1"/>
</dbReference>
<dbReference type="InterPro" id="IPR038725">
    <property type="entry name" value="YdaG_split_barrel_FMN-bd"/>
</dbReference>
<dbReference type="Proteomes" id="UP000261082">
    <property type="component" value="Unassembled WGS sequence"/>
</dbReference>
<dbReference type="SUPFAM" id="SSF50475">
    <property type="entry name" value="FMN-binding split barrel"/>
    <property type="match status" value="1"/>
</dbReference>
<dbReference type="InterPro" id="IPR012349">
    <property type="entry name" value="Split_barrel_FMN-bd"/>
</dbReference>
<protein>
    <submittedName>
        <fullName evidence="2">General stress protein</fullName>
    </submittedName>
</protein>
<dbReference type="RefSeq" id="WP_117159541.1">
    <property type="nucleotide sequence ID" value="NZ_QVID01000001.1"/>
</dbReference>
<dbReference type="InterPro" id="IPR052917">
    <property type="entry name" value="Stress-Dev_Protein"/>
</dbReference>
<evidence type="ECO:0000259" key="1">
    <source>
        <dbReference type="Pfam" id="PF16242"/>
    </source>
</evidence>
<dbReference type="AlphaFoldDB" id="A0A3E1QEA5"/>
<dbReference type="OrthoDB" id="1432662at2"/>
<feature type="domain" description="General stress protein FMN-binding split barrel" evidence="1">
    <location>
        <begin position="10"/>
        <end position="157"/>
    </location>
</feature>
<keyword evidence="3" id="KW-1185">Reference proteome</keyword>
<organism evidence="2 3">
    <name type="scientific">Marixanthomonas ophiurae</name>
    <dbReference type="NCBI Taxonomy" id="387659"/>
    <lineage>
        <taxon>Bacteria</taxon>
        <taxon>Pseudomonadati</taxon>
        <taxon>Bacteroidota</taxon>
        <taxon>Flavobacteriia</taxon>
        <taxon>Flavobacteriales</taxon>
        <taxon>Flavobacteriaceae</taxon>
        <taxon>Marixanthomonas</taxon>
    </lineage>
</organism>
<dbReference type="Pfam" id="PF16242">
    <property type="entry name" value="Pyrid_ox_like"/>
    <property type="match status" value="1"/>
</dbReference>
<dbReference type="EMBL" id="QVID01000001">
    <property type="protein sequence ID" value="RFN60488.1"/>
    <property type="molecule type" value="Genomic_DNA"/>
</dbReference>
<sequence>MSTENLTNDEAKKRLKDMVEDIKVAMFATRLNKQPLSVVPMHTKEVDKEGNIWFLSGNNSDHNSDLLKNSKTQLLYSDPNAMKFVSVYGDAEIVTDQAVLDELYNKKDNAWFDGAEDPNLTAIKFHPKEAAYWNNDSNKLVTFFKLQAAAVTGDDKDIGKSGKMDL</sequence>
<reference evidence="2 3" key="1">
    <citation type="journal article" date="2007" name="Int. J. Syst. Evol. Microbiol.">
        <title>Marixanthomonas ophiurae gen. nov., sp. nov., a marine bacterium of the family Flavobacteriaceae isolated from a deep-sea brittle star.</title>
        <authorList>
            <person name="Romanenko L.A."/>
            <person name="Uchino M."/>
            <person name="Frolova G.M."/>
            <person name="Mikhailov V.V."/>
        </authorList>
    </citation>
    <scope>NUCLEOTIDE SEQUENCE [LARGE SCALE GENOMIC DNA]</scope>
    <source>
        <strain evidence="2 3">KMM 3046</strain>
    </source>
</reference>